<evidence type="ECO:0000256" key="5">
    <source>
        <dbReference type="ARBA" id="ARBA00049117"/>
    </source>
</evidence>
<dbReference type="Proteomes" id="UP000233482">
    <property type="component" value="Unassembled WGS sequence"/>
</dbReference>
<feature type="domain" description="CobW C-terminal" evidence="6">
    <location>
        <begin position="215"/>
        <end position="301"/>
    </location>
</feature>
<dbReference type="SUPFAM" id="SSF90002">
    <property type="entry name" value="Hypothetical protein YjiA, C-terminal domain"/>
    <property type="match status" value="1"/>
</dbReference>
<dbReference type="InterPro" id="IPR003495">
    <property type="entry name" value="CobW/HypB/UreG_nucleotide-bd"/>
</dbReference>
<evidence type="ECO:0000313" key="8">
    <source>
        <dbReference type="Proteomes" id="UP000233482"/>
    </source>
</evidence>
<accession>A0A855GIM5</accession>
<evidence type="ECO:0000256" key="1">
    <source>
        <dbReference type="ARBA" id="ARBA00022741"/>
    </source>
</evidence>
<dbReference type="PANTHER" id="PTHR43603">
    <property type="entry name" value="COBW DOMAIN-CONTAINING PROTEIN DDB_G0274527"/>
    <property type="match status" value="1"/>
</dbReference>
<comment type="caution">
    <text evidence="7">The sequence shown here is derived from an EMBL/GenBank/DDBJ whole genome shotgun (WGS) entry which is preliminary data.</text>
</comment>
<name>A0A855GIM5_9STAP</name>
<organism evidence="7 8">
    <name type="scientific">Macrococcoides caseolyticum</name>
    <dbReference type="NCBI Taxonomy" id="69966"/>
    <lineage>
        <taxon>Bacteria</taxon>
        <taxon>Bacillati</taxon>
        <taxon>Bacillota</taxon>
        <taxon>Bacilli</taxon>
        <taxon>Bacillales</taxon>
        <taxon>Staphylococcaceae</taxon>
        <taxon>Macrococcoides</taxon>
    </lineage>
</organism>
<dbReference type="EMBL" id="PIXC01000001">
    <property type="protein sequence ID" value="PKE27251.1"/>
    <property type="molecule type" value="Genomic_DNA"/>
</dbReference>
<dbReference type="GO" id="GO:0016787">
    <property type="term" value="F:hydrolase activity"/>
    <property type="evidence" value="ECO:0007669"/>
    <property type="project" value="UniProtKB-KW"/>
</dbReference>
<comment type="similarity">
    <text evidence="4">Belongs to the SIMIBI class G3E GTPase family. ZNG1 subfamily.</text>
</comment>
<keyword evidence="2" id="KW-0378">Hydrolase</keyword>
<dbReference type="RefSeq" id="WP_012656359.1">
    <property type="nucleotide sequence ID" value="NZ_CP073801.1"/>
</dbReference>
<protein>
    <submittedName>
        <fullName evidence="7">GTP-binding protein</fullName>
    </submittedName>
</protein>
<dbReference type="Pfam" id="PF07683">
    <property type="entry name" value="CobW_C"/>
    <property type="match status" value="1"/>
</dbReference>
<evidence type="ECO:0000259" key="6">
    <source>
        <dbReference type="SMART" id="SM00833"/>
    </source>
</evidence>
<dbReference type="InterPro" id="IPR027417">
    <property type="entry name" value="P-loop_NTPase"/>
</dbReference>
<evidence type="ECO:0000256" key="4">
    <source>
        <dbReference type="ARBA" id="ARBA00034320"/>
    </source>
</evidence>
<reference evidence="7 8" key="1">
    <citation type="submission" date="2017-12" db="EMBL/GenBank/DDBJ databases">
        <title>Genomics of Macrococcus caseolyticus.</title>
        <authorList>
            <person name="MacFadyen A.C."/>
            <person name="Paterson G.K."/>
        </authorList>
    </citation>
    <scope>NUCLEOTIDE SEQUENCE [LARGE SCALE GENOMIC DNA]</scope>
    <source>
        <strain evidence="7 8">5788_EF188</strain>
    </source>
</reference>
<comment type="catalytic activity">
    <reaction evidence="5">
        <text>GTP + H2O = GDP + phosphate + H(+)</text>
        <dbReference type="Rhea" id="RHEA:19669"/>
        <dbReference type="ChEBI" id="CHEBI:15377"/>
        <dbReference type="ChEBI" id="CHEBI:15378"/>
        <dbReference type="ChEBI" id="CHEBI:37565"/>
        <dbReference type="ChEBI" id="CHEBI:43474"/>
        <dbReference type="ChEBI" id="CHEBI:58189"/>
    </reaction>
    <physiologicalReaction direction="left-to-right" evidence="5">
        <dbReference type="Rhea" id="RHEA:19670"/>
    </physiologicalReaction>
</comment>
<dbReference type="InterPro" id="IPR011629">
    <property type="entry name" value="CobW-like_C"/>
</dbReference>
<gene>
    <name evidence="7" type="ORF">CW686_00185</name>
</gene>
<evidence type="ECO:0000256" key="3">
    <source>
        <dbReference type="ARBA" id="ARBA00023186"/>
    </source>
</evidence>
<dbReference type="Gene3D" id="3.40.50.300">
    <property type="entry name" value="P-loop containing nucleotide triphosphate hydrolases"/>
    <property type="match status" value="1"/>
</dbReference>
<dbReference type="Gene3D" id="3.30.1220.10">
    <property type="entry name" value="CobW-like, C-terminal domain"/>
    <property type="match status" value="1"/>
</dbReference>
<dbReference type="OMA" id="QEEFFPV"/>
<dbReference type="Pfam" id="PF02492">
    <property type="entry name" value="cobW"/>
    <property type="match status" value="1"/>
</dbReference>
<dbReference type="AlphaFoldDB" id="A0A855GIM5"/>
<dbReference type="InterPro" id="IPR036627">
    <property type="entry name" value="CobW-likC_sf"/>
</dbReference>
<dbReference type="SUPFAM" id="SSF52540">
    <property type="entry name" value="P-loop containing nucleoside triphosphate hydrolases"/>
    <property type="match status" value="1"/>
</dbReference>
<keyword evidence="3" id="KW-0143">Chaperone</keyword>
<sequence>MSQKMKIIILSGFLGSGKTTLLLNILKHNNEKNNFNIAILMNELGGFNVDSKIIGEETPYNELLNGCICCDLKQDVAVQISDLYHRHHPDYVIIEATGVAHPVEIYDACTDPVLTPISDVYNITTIVDAKRFLERFKYTESTRRLMEEQVKYADIVIVNKIDTIENAERIELSHQLLQINVRAQIIETSYSEIEFNLLEQKGNEQHGDIHMHHGISSVVYTFNGPIDSRAFVKWLTQLPDSVLRVKGFIKFRENKDQTVLFQYAYGIPQYEEELMNLPLKLVVIGEGLDKHKIMDQLDQLQFS</sequence>
<evidence type="ECO:0000256" key="2">
    <source>
        <dbReference type="ARBA" id="ARBA00022801"/>
    </source>
</evidence>
<dbReference type="InterPro" id="IPR051927">
    <property type="entry name" value="Zn_Chap_cDPG_Synth"/>
</dbReference>
<dbReference type="GO" id="GO:0000166">
    <property type="term" value="F:nucleotide binding"/>
    <property type="evidence" value="ECO:0007669"/>
    <property type="project" value="UniProtKB-KW"/>
</dbReference>
<dbReference type="SMART" id="SM00833">
    <property type="entry name" value="CobW_C"/>
    <property type="match status" value="1"/>
</dbReference>
<keyword evidence="1" id="KW-0547">Nucleotide-binding</keyword>
<dbReference type="CDD" id="cd03112">
    <property type="entry name" value="CobW-like"/>
    <property type="match status" value="1"/>
</dbReference>
<dbReference type="PANTHER" id="PTHR43603:SF1">
    <property type="entry name" value="ZINC-REGULATED GTPASE METALLOPROTEIN ACTIVATOR 1"/>
    <property type="match status" value="1"/>
</dbReference>
<evidence type="ECO:0000313" key="7">
    <source>
        <dbReference type="EMBL" id="PKE27251.1"/>
    </source>
</evidence>
<proteinExistence type="inferred from homology"/>